<evidence type="ECO:0000313" key="1">
    <source>
        <dbReference type="EMBL" id="GIG80097.1"/>
    </source>
</evidence>
<evidence type="ECO:0000313" key="2">
    <source>
        <dbReference type="Proteomes" id="UP000630097"/>
    </source>
</evidence>
<evidence type="ECO:0008006" key="3">
    <source>
        <dbReference type="Google" id="ProtNLM"/>
    </source>
</evidence>
<dbReference type="PANTHER" id="PTHR36221">
    <property type="entry name" value="DUF742 DOMAIN-CONTAINING PROTEIN"/>
    <property type="match status" value="1"/>
</dbReference>
<name>A0A8J3LWQ7_9ACTN</name>
<dbReference type="Proteomes" id="UP000630097">
    <property type="component" value="Unassembled WGS sequence"/>
</dbReference>
<dbReference type="AlphaFoldDB" id="A0A8J3LWQ7"/>
<sequence length="124" mass="13135">MTERTHHDQWLDEEAGPLVPAYALTRGRVLPANKAIDLVAIVTATGGPTPVSLDPEQWMILSLCARATPLADIAAAIDLPLGVVRVLVGDLHEQGLVQVRPPASVSQLPSASILTEVIHGLRAL</sequence>
<dbReference type="PANTHER" id="PTHR36221:SF1">
    <property type="entry name" value="DUF742 DOMAIN-CONTAINING PROTEIN"/>
    <property type="match status" value="1"/>
</dbReference>
<proteinExistence type="predicted"/>
<reference evidence="1 2" key="1">
    <citation type="submission" date="2021-01" db="EMBL/GenBank/DDBJ databases">
        <title>Whole genome shotgun sequence of Planotetraspora kaengkrachanensis NBRC 104272.</title>
        <authorList>
            <person name="Komaki H."/>
            <person name="Tamura T."/>
        </authorList>
    </citation>
    <scope>NUCLEOTIDE SEQUENCE [LARGE SCALE GENOMIC DNA]</scope>
    <source>
        <strain evidence="1 2">NBRC 104272</strain>
    </source>
</reference>
<keyword evidence="2" id="KW-1185">Reference proteome</keyword>
<protein>
    <recommendedName>
        <fullName evidence="3">DUF742 domain-containing protein</fullName>
    </recommendedName>
</protein>
<dbReference type="EMBL" id="BONV01000013">
    <property type="protein sequence ID" value="GIG80097.1"/>
    <property type="molecule type" value="Genomic_DNA"/>
</dbReference>
<gene>
    <name evidence="1" type="ORF">Pka01_32240</name>
</gene>
<dbReference type="InterPro" id="IPR007995">
    <property type="entry name" value="DUF742"/>
</dbReference>
<accession>A0A8J3LWQ7</accession>
<dbReference type="Pfam" id="PF05331">
    <property type="entry name" value="DUF742"/>
    <property type="match status" value="1"/>
</dbReference>
<organism evidence="1 2">
    <name type="scientific">Planotetraspora kaengkrachanensis</name>
    <dbReference type="NCBI Taxonomy" id="575193"/>
    <lineage>
        <taxon>Bacteria</taxon>
        <taxon>Bacillati</taxon>
        <taxon>Actinomycetota</taxon>
        <taxon>Actinomycetes</taxon>
        <taxon>Streptosporangiales</taxon>
        <taxon>Streptosporangiaceae</taxon>
        <taxon>Planotetraspora</taxon>
    </lineage>
</organism>
<comment type="caution">
    <text evidence="1">The sequence shown here is derived from an EMBL/GenBank/DDBJ whole genome shotgun (WGS) entry which is preliminary data.</text>
</comment>
<dbReference type="RefSeq" id="WP_203883527.1">
    <property type="nucleotide sequence ID" value="NZ_BAABHH010000011.1"/>
</dbReference>